<sequence length="866" mass="98874">MAYIKKVEASKGITWVEVPDAGLYLLCGCPSDSVKHLMRRGLIVPTEIDGTPCETGPNAILLSDIMLQNGQFSNMAEFPVLQMLYRQGMIIPGHPGNTGQRPLIVGAKEQVLAQMRYIYRGNYGLVSEEELQEAGLSHDEAHQMMRMKLKFAFGQIKPSNAFLDHCFVAQEPTEIRNGVMLKRLKVNLFELSYRDQSVQIDLNLGTDERFEPPYPLGLHNINRDYFGVVHCGDGDGWDPNRPCMGSILMYQGKIYLIDAGPNIERSLIALGIGLNEIEGIFHTHSHDDHFAGLASLIRADKRIKYYAAPLVRLSVVKKLSALLSMDESNFYHYFDVHNLACDQWNNMDGLEVMPLFSPHPVETTLFIFRTLWKDGYHSFAHFADTVAFSVLDGMVTEDPDALGISPELAAKVKQDYLYKADLKKIDIGGGMIHGQAMDFADDPSDRLMLCHTARPLTAQERKLGSGAPFGTSDTLIPAYQDYSLRLAWEFLSIHLPNAPTHALRMLLNNRTEVLNPEAIILRADDIPEYLYLVLTGTVETVHGETEITSNLYAGTVIGERSGLYKTPCHRTYRAASFVQALSIPTPLYREFIASNDMFQDIERLRDFRVFLDRTSLFNDGISYATRNHIAQHQETLTVARDHRFTDVDFNALYLIREGEVERYLGEELIETLGSGDFFGEELAFFQSHTLFTLRCTTDVTLHKIQKEALENIPIVRWKLYEAYQRQMHNIVQLDGDEEEIFQWRPSFNIGVEILDEQHRRLLGMGSTLYRAMLNSEQELVEQTLERLINFAYYHFHTEENYLVEIRSSLLAEHRALHRAMLGELKQFKHQATAPGFTNHEETFGFFKRWLLDHILREDIKFAPINR</sequence>
<dbReference type="InterPro" id="IPR018490">
    <property type="entry name" value="cNMP-bd_dom_sf"/>
</dbReference>
<protein>
    <recommendedName>
        <fullName evidence="4">Cyclic nucleotide-binding domain-containing protein</fullName>
    </recommendedName>
</protein>
<dbReference type="Gene3D" id="1.20.120.50">
    <property type="entry name" value="Hemerythrin-like"/>
    <property type="match status" value="1"/>
</dbReference>
<dbReference type="InterPro" id="IPR036866">
    <property type="entry name" value="RibonucZ/Hydroxyglut_hydro"/>
</dbReference>
<dbReference type="NCBIfam" id="TIGR02481">
    <property type="entry name" value="hemeryth_dom"/>
    <property type="match status" value="1"/>
</dbReference>
<dbReference type="AlphaFoldDB" id="A0A1S7LH19"/>
<dbReference type="SMART" id="SM00100">
    <property type="entry name" value="cNMP"/>
    <property type="match status" value="2"/>
</dbReference>
<reference evidence="5" key="1">
    <citation type="submission" date="2015-04" db="EMBL/GenBank/DDBJ databases">
        <authorList>
            <person name="Syromyatnikov M.Y."/>
            <person name="Popov V.N."/>
        </authorList>
    </citation>
    <scope>NUCLEOTIDE SEQUENCE</scope>
    <source>
        <strain evidence="5">MO-1</strain>
    </source>
</reference>
<proteinExistence type="inferred from homology"/>
<feature type="domain" description="Cyclic nucleotide-binding" evidence="4">
    <location>
        <begin position="520"/>
        <end position="592"/>
    </location>
</feature>
<organism evidence="5">
    <name type="scientific">Magnetococcus massalia (strain MO-1)</name>
    <dbReference type="NCBI Taxonomy" id="451514"/>
    <lineage>
        <taxon>Bacteria</taxon>
        <taxon>Pseudomonadati</taxon>
        <taxon>Pseudomonadota</taxon>
        <taxon>Magnetococcia</taxon>
        <taxon>Magnetococcales</taxon>
        <taxon>Magnetococcaceae</taxon>
        <taxon>Magnetococcus</taxon>
    </lineage>
</organism>
<dbReference type="InterPro" id="IPR014710">
    <property type="entry name" value="RmlC-like_jellyroll"/>
</dbReference>
<dbReference type="InterPro" id="IPR012312">
    <property type="entry name" value="Hemerythrin-like"/>
</dbReference>
<gene>
    <name evidence="5" type="ORF">MAGMO_1654</name>
</gene>
<dbReference type="EMBL" id="LO017727">
    <property type="protein sequence ID" value="CRH05838.1"/>
    <property type="molecule type" value="Genomic_DNA"/>
</dbReference>
<accession>A0A1S7LH19</accession>
<dbReference type="Pfam" id="PF01814">
    <property type="entry name" value="Hemerythrin"/>
    <property type="match status" value="1"/>
</dbReference>
<dbReference type="InterPro" id="IPR000595">
    <property type="entry name" value="cNMP-bd_dom"/>
</dbReference>
<evidence type="ECO:0000256" key="1">
    <source>
        <dbReference type="ARBA" id="ARBA00010587"/>
    </source>
</evidence>
<dbReference type="SUPFAM" id="SSF47188">
    <property type="entry name" value="Hemerythrin-like"/>
    <property type="match status" value="1"/>
</dbReference>
<dbReference type="NCBIfam" id="NF033749">
    <property type="entry name" value="bact_hemeryth"/>
    <property type="match status" value="1"/>
</dbReference>
<dbReference type="GO" id="GO:0046872">
    <property type="term" value="F:metal ion binding"/>
    <property type="evidence" value="ECO:0007669"/>
    <property type="project" value="UniProtKB-KW"/>
</dbReference>
<dbReference type="CDD" id="cd12107">
    <property type="entry name" value="Hemerythrin"/>
    <property type="match status" value="1"/>
</dbReference>
<evidence type="ECO:0000259" key="4">
    <source>
        <dbReference type="PROSITE" id="PS50042"/>
    </source>
</evidence>
<evidence type="ECO:0000256" key="2">
    <source>
        <dbReference type="ARBA" id="ARBA00022723"/>
    </source>
</evidence>
<keyword evidence="2" id="KW-0479">Metal-binding</keyword>
<comment type="similarity">
    <text evidence="1">Belongs to the hemerythrin family.</text>
</comment>
<dbReference type="Pfam" id="PF23023">
    <property type="entry name" value="Anti-Pycsar_Apyc1"/>
    <property type="match status" value="1"/>
</dbReference>
<dbReference type="PANTHER" id="PTHR37164">
    <property type="entry name" value="BACTERIOHEMERYTHRIN"/>
    <property type="match status" value="1"/>
</dbReference>
<dbReference type="PROSITE" id="PS50042">
    <property type="entry name" value="CNMP_BINDING_3"/>
    <property type="match status" value="2"/>
</dbReference>
<dbReference type="Pfam" id="PF00027">
    <property type="entry name" value="cNMP_binding"/>
    <property type="match status" value="2"/>
</dbReference>
<keyword evidence="3" id="KW-0408">Iron</keyword>
<name>A0A1S7LH19_MAGMO</name>
<dbReference type="Gene3D" id="3.60.15.10">
    <property type="entry name" value="Ribonuclease Z/Hydroxyacylglutathione hydrolase-like"/>
    <property type="match status" value="1"/>
</dbReference>
<dbReference type="PANTHER" id="PTHR37164:SF1">
    <property type="entry name" value="BACTERIOHEMERYTHRIN"/>
    <property type="match status" value="1"/>
</dbReference>
<dbReference type="InterPro" id="IPR012827">
    <property type="entry name" value="Hemerythrin_metal-bd"/>
</dbReference>
<evidence type="ECO:0000313" key="5">
    <source>
        <dbReference type="EMBL" id="CRH05838.1"/>
    </source>
</evidence>
<dbReference type="CDD" id="cd00038">
    <property type="entry name" value="CAP_ED"/>
    <property type="match status" value="2"/>
</dbReference>
<dbReference type="InterPro" id="IPR050669">
    <property type="entry name" value="Hemerythrin"/>
</dbReference>
<dbReference type="Gene3D" id="2.60.120.10">
    <property type="entry name" value="Jelly Rolls"/>
    <property type="match status" value="2"/>
</dbReference>
<evidence type="ECO:0000256" key="3">
    <source>
        <dbReference type="ARBA" id="ARBA00023004"/>
    </source>
</evidence>
<dbReference type="InterPro" id="IPR035938">
    <property type="entry name" value="Hemerythrin-like_sf"/>
</dbReference>
<dbReference type="SUPFAM" id="SSF51206">
    <property type="entry name" value="cAMP-binding domain-like"/>
    <property type="match status" value="2"/>
</dbReference>
<dbReference type="SUPFAM" id="SSF56281">
    <property type="entry name" value="Metallo-hydrolase/oxidoreductase"/>
    <property type="match status" value="1"/>
</dbReference>
<feature type="domain" description="Cyclic nucleotide-binding" evidence="4">
    <location>
        <begin position="650"/>
        <end position="712"/>
    </location>
</feature>